<dbReference type="AlphaFoldDB" id="A0A841KYU6"/>
<dbReference type="Proteomes" id="UP000579281">
    <property type="component" value="Unassembled WGS sequence"/>
</dbReference>
<feature type="signal peptide" evidence="1">
    <location>
        <begin position="1"/>
        <end position="29"/>
    </location>
</feature>
<feature type="chain" id="PRO_5032402836" evidence="1">
    <location>
        <begin position="30"/>
        <end position="165"/>
    </location>
</feature>
<dbReference type="RefSeq" id="WP_184313612.1">
    <property type="nucleotide sequence ID" value="NZ_JACHEN010000049.1"/>
</dbReference>
<comment type="caution">
    <text evidence="2">The sequence shown here is derived from an EMBL/GenBank/DDBJ whole genome shotgun (WGS) entry which is preliminary data.</text>
</comment>
<accession>A0A841KYU6</accession>
<evidence type="ECO:0000256" key="1">
    <source>
        <dbReference type="SAM" id="SignalP"/>
    </source>
</evidence>
<keyword evidence="3" id="KW-1185">Reference proteome</keyword>
<name>A0A841KYU6_9FIRM</name>
<protein>
    <submittedName>
        <fullName evidence="2">Uncharacterized protein</fullName>
    </submittedName>
</protein>
<dbReference type="EMBL" id="JACHEN010000049">
    <property type="protein sequence ID" value="MBB6218804.1"/>
    <property type="molecule type" value="Genomic_DNA"/>
</dbReference>
<organism evidence="2 3">
    <name type="scientific">Anaerosolibacter carboniphilus</name>
    <dbReference type="NCBI Taxonomy" id="1417629"/>
    <lineage>
        <taxon>Bacteria</taxon>
        <taxon>Bacillati</taxon>
        <taxon>Bacillota</taxon>
        <taxon>Clostridia</taxon>
        <taxon>Peptostreptococcales</taxon>
        <taxon>Thermotaleaceae</taxon>
        <taxon>Anaerosolibacter</taxon>
    </lineage>
</organism>
<evidence type="ECO:0000313" key="2">
    <source>
        <dbReference type="EMBL" id="MBB6218804.1"/>
    </source>
</evidence>
<gene>
    <name evidence="2" type="ORF">HNQ80_004979</name>
</gene>
<keyword evidence="1" id="KW-0732">Signal</keyword>
<proteinExistence type="predicted"/>
<evidence type="ECO:0000313" key="3">
    <source>
        <dbReference type="Proteomes" id="UP000579281"/>
    </source>
</evidence>
<reference evidence="2 3" key="1">
    <citation type="submission" date="2020-08" db="EMBL/GenBank/DDBJ databases">
        <title>Genomic Encyclopedia of Type Strains, Phase IV (KMG-IV): sequencing the most valuable type-strain genomes for metagenomic binning, comparative biology and taxonomic classification.</title>
        <authorList>
            <person name="Goeker M."/>
        </authorList>
    </citation>
    <scope>NUCLEOTIDE SEQUENCE [LARGE SCALE GENOMIC DNA]</scope>
    <source>
        <strain evidence="2 3">DSM 103526</strain>
    </source>
</reference>
<sequence length="165" mass="17861">MWKKVRNSKIYVALLGAAILFTVSTQVTKAGYLNPGTSEDPIVTQSYVEKRNEQLKYYIDQKISEMGGTPSSGSQAPAAFQVIEVNKGQIVIGQAGTEMILRSGTAKAIASQSGGLSDLTAGKDLKSEENVPLNHLLLIPRDDGRGLAITWDKTFIMVKGGYEIR</sequence>